<sequence>MFIILLIATLLNVAVIGWSIMRYNNRVEIAEKIKEKRAKKEAARKKAALARKKANRSVNEKPITRKYERIKNDDVIYDTVAGWIITESSIPAESDSQSVYSDASKKFLYESILEDMLKKKTEKKRRKHEKNCDDMYDSAPETSLDKAEKTDEKLYSTIEVQGEKGNSDSDLPIGKTTSDSKTALGDDLAKPSSELPPLILSKSPAPDLSQSPLLTPRTPMSAVASPLLTSTPPLPTTLPPTLPSSPARVSMLSPVVAAISPLATSVSSFVVPLPYPDNGNFNDSPKAVMSPSQVNESEEEDPSPDENEENSEET</sequence>
<reference evidence="4" key="1">
    <citation type="submission" date="2017-02" db="UniProtKB">
        <authorList>
            <consortium name="WormBaseParasite"/>
        </authorList>
    </citation>
    <scope>IDENTIFICATION</scope>
</reference>
<evidence type="ECO:0000313" key="4">
    <source>
        <dbReference type="WBParaSite" id="SMUV_0000623301-mRNA-1"/>
    </source>
</evidence>
<feature type="coiled-coil region" evidence="1">
    <location>
        <begin position="26"/>
        <end position="55"/>
    </location>
</feature>
<dbReference type="WBParaSite" id="SMUV_0000623301-mRNA-1">
    <property type="protein sequence ID" value="SMUV_0000623301-mRNA-1"/>
    <property type="gene ID" value="SMUV_0000623301"/>
</dbReference>
<feature type="compositionally biased region" description="Basic and acidic residues" evidence="2">
    <location>
        <begin position="143"/>
        <end position="154"/>
    </location>
</feature>
<evidence type="ECO:0000256" key="1">
    <source>
        <dbReference type="SAM" id="Coils"/>
    </source>
</evidence>
<protein>
    <submittedName>
        <fullName evidence="4">Uncharacterized protein</fullName>
    </submittedName>
</protein>
<feature type="region of interest" description="Disordered" evidence="2">
    <location>
        <begin position="120"/>
        <end position="247"/>
    </location>
</feature>
<proteinExistence type="predicted"/>
<feature type="compositionally biased region" description="Acidic residues" evidence="2">
    <location>
        <begin position="296"/>
        <end position="314"/>
    </location>
</feature>
<feature type="region of interest" description="Disordered" evidence="2">
    <location>
        <begin position="271"/>
        <end position="314"/>
    </location>
</feature>
<dbReference type="Proteomes" id="UP000046393">
    <property type="component" value="Unplaced"/>
</dbReference>
<name>A0A0N5ANP0_9BILA</name>
<keyword evidence="3" id="KW-1185">Reference proteome</keyword>
<evidence type="ECO:0000256" key="2">
    <source>
        <dbReference type="SAM" id="MobiDB-lite"/>
    </source>
</evidence>
<feature type="compositionally biased region" description="Basic residues" evidence="2">
    <location>
        <begin position="120"/>
        <end position="129"/>
    </location>
</feature>
<evidence type="ECO:0000313" key="3">
    <source>
        <dbReference type="Proteomes" id="UP000046393"/>
    </source>
</evidence>
<feature type="compositionally biased region" description="Pro residues" evidence="2">
    <location>
        <begin position="232"/>
        <end position="243"/>
    </location>
</feature>
<keyword evidence="1" id="KW-0175">Coiled coil</keyword>
<organism evidence="3 4">
    <name type="scientific">Syphacia muris</name>
    <dbReference type="NCBI Taxonomy" id="451379"/>
    <lineage>
        <taxon>Eukaryota</taxon>
        <taxon>Metazoa</taxon>
        <taxon>Ecdysozoa</taxon>
        <taxon>Nematoda</taxon>
        <taxon>Chromadorea</taxon>
        <taxon>Rhabditida</taxon>
        <taxon>Spirurina</taxon>
        <taxon>Oxyuridomorpha</taxon>
        <taxon>Oxyuroidea</taxon>
        <taxon>Oxyuridae</taxon>
        <taxon>Syphacia</taxon>
    </lineage>
</organism>
<dbReference type="AlphaFoldDB" id="A0A0N5ANP0"/>
<accession>A0A0N5ANP0</accession>